<accession>B4HMF1</accession>
<dbReference type="EMBL" id="CH480816">
    <property type="protein sequence ID" value="EDW47228.1"/>
    <property type="molecule type" value="Genomic_DNA"/>
</dbReference>
<gene>
    <name evidence="1" type="primary">Dsec\GM21197</name>
    <name evidence="1" type="ORF">Dsec_GM21197</name>
</gene>
<reference evidence="1 2" key="1">
    <citation type="journal article" date="2007" name="Nature">
        <title>Evolution of genes and genomes on the Drosophila phylogeny.</title>
        <authorList>
            <consortium name="Drosophila 12 Genomes Consortium"/>
            <person name="Clark A.G."/>
            <person name="Eisen M.B."/>
            <person name="Smith D.R."/>
            <person name="Bergman C.M."/>
            <person name="Oliver B."/>
            <person name="Markow T.A."/>
            <person name="Kaufman T.C."/>
            <person name="Kellis M."/>
            <person name="Gelbart W."/>
            <person name="Iyer V.N."/>
            <person name="Pollard D.A."/>
            <person name="Sackton T.B."/>
            <person name="Larracuente A.M."/>
            <person name="Singh N.D."/>
            <person name="Abad J.P."/>
            <person name="Abt D.N."/>
            <person name="Adryan B."/>
            <person name="Aguade M."/>
            <person name="Akashi H."/>
            <person name="Anderson W.W."/>
            <person name="Aquadro C.F."/>
            <person name="Ardell D.H."/>
            <person name="Arguello R."/>
            <person name="Artieri C.G."/>
            <person name="Barbash D.A."/>
            <person name="Barker D."/>
            <person name="Barsanti P."/>
            <person name="Batterham P."/>
            <person name="Batzoglou S."/>
            <person name="Begun D."/>
            <person name="Bhutkar A."/>
            <person name="Blanco E."/>
            <person name="Bosak S.A."/>
            <person name="Bradley R.K."/>
            <person name="Brand A.D."/>
            <person name="Brent M.R."/>
            <person name="Brooks A.N."/>
            <person name="Brown R.H."/>
            <person name="Butlin R.K."/>
            <person name="Caggese C."/>
            <person name="Calvi B.R."/>
            <person name="Bernardo de Carvalho A."/>
            <person name="Caspi A."/>
            <person name="Castrezana S."/>
            <person name="Celniker S.E."/>
            <person name="Chang J.L."/>
            <person name="Chapple C."/>
            <person name="Chatterji S."/>
            <person name="Chinwalla A."/>
            <person name="Civetta A."/>
            <person name="Clifton S.W."/>
            <person name="Comeron J.M."/>
            <person name="Costello J.C."/>
            <person name="Coyne J.A."/>
            <person name="Daub J."/>
            <person name="David R.G."/>
            <person name="Delcher A.L."/>
            <person name="Delehaunty K."/>
            <person name="Do C.B."/>
            <person name="Ebling H."/>
            <person name="Edwards K."/>
            <person name="Eickbush T."/>
            <person name="Evans J.D."/>
            <person name="Filipski A."/>
            <person name="Findeiss S."/>
            <person name="Freyhult E."/>
            <person name="Fulton L."/>
            <person name="Fulton R."/>
            <person name="Garcia A.C."/>
            <person name="Gardiner A."/>
            <person name="Garfield D.A."/>
            <person name="Garvin B.E."/>
            <person name="Gibson G."/>
            <person name="Gilbert D."/>
            <person name="Gnerre S."/>
            <person name="Godfrey J."/>
            <person name="Good R."/>
            <person name="Gotea V."/>
            <person name="Gravely B."/>
            <person name="Greenberg A.J."/>
            <person name="Griffiths-Jones S."/>
            <person name="Gross S."/>
            <person name="Guigo R."/>
            <person name="Gustafson E.A."/>
            <person name="Haerty W."/>
            <person name="Hahn M.W."/>
            <person name="Halligan D.L."/>
            <person name="Halpern A.L."/>
            <person name="Halter G.M."/>
            <person name="Han M.V."/>
            <person name="Heger A."/>
            <person name="Hillier L."/>
            <person name="Hinrichs A.S."/>
            <person name="Holmes I."/>
            <person name="Hoskins R.A."/>
            <person name="Hubisz M.J."/>
            <person name="Hultmark D."/>
            <person name="Huntley M.A."/>
            <person name="Jaffe D.B."/>
            <person name="Jagadeeshan S."/>
            <person name="Jeck W.R."/>
            <person name="Johnson J."/>
            <person name="Jones C.D."/>
            <person name="Jordan W.C."/>
            <person name="Karpen G.H."/>
            <person name="Kataoka E."/>
            <person name="Keightley P.D."/>
            <person name="Kheradpour P."/>
            <person name="Kirkness E.F."/>
            <person name="Koerich L.B."/>
            <person name="Kristiansen K."/>
            <person name="Kudrna D."/>
            <person name="Kulathinal R.J."/>
            <person name="Kumar S."/>
            <person name="Kwok R."/>
            <person name="Lander E."/>
            <person name="Langley C.H."/>
            <person name="Lapoint R."/>
            <person name="Lazzaro B.P."/>
            <person name="Lee S.J."/>
            <person name="Levesque L."/>
            <person name="Li R."/>
            <person name="Lin C.F."/>
            <person name="Lin M.F."/>
            <person name="Lindblad-Toh K."/>
            <person name="Llopart A."/>
            <person name="Long M."/>
            <person name="Low L."/>
            <person name="Lozovsky E."/>
            <person name="Lu J."/>
            <person name="Luo M."/>
            <person name="Machado C.A."/>
            <person name="Makalowski W."/>
            <person name="Marzo M."/>
            <person name="Matsuda M."/>
            <person name="Matzkin L."/>
            <person name="McAllister B."/>
            <person name="McBride C.S."/>
            <person name="McKernan B."/>
            <person name="McKernan K."/>
            <person name="Mendez-Lago M."/>
            <person name="Minx P."/>
            <person name="Mollenhauer M.U."/>
            <person name="Montooth K."/>
            <person name="Mount S.M."/>
            <person name="Mu X."/>
            <person name="Myers E."/>
            <person name="Negre B."/>
            <person name="Newfeld S."/>
            <person name="Nielsen R."/>
            <person name="Noor M.A."/>
            <person name="O'Grady P."/>
            <person name="Pachter L."/>
            <person name="Papaceit M."/>
            <person name="Parisi M.J."/>
            <person name="Parisi M."/>
            <person name="Parts L."/>
            <person name="Pedersen J.S."/>
            <person name="Pesole G."/>
            <person name="Phillippy A.M."/>
            <person name="Ponting C.P."/>
            <person name="Pop M."/>
            <person name="Porcelli D."/>
            <person name="Powell J.R."/>
            <person name="Prohaska S."/>
            <person name="Pruitt K."/>
            <person name="Puig M."/>
            <person name="Quesneville H."/>
            <person name="Ram K.R."/>
            <person name="Rand D."/>
            <person name="Rasmussen M.D."/>
            <person name="Reed L.K."/>
            <person name="Reenan R."/>
            <person name="Reily A."/>
            <person name="Remington K.A."/>
            <person name="Rieger T.T."/>
            <person name="Ritchie M.G."/>
            <person name="Robin C."/>
            <person name="Rogers Y.H."/>
            <person name="Rohde C."/>
            <person name="Rozas J."/>
            <person name="Rubenfield M.J."/>
            <person name="Ruiz A."/>
            <person name="Russo S."/>
            <person name="Salzberg S.L."/>
            <person name="Sanchez-Gracia A."/>
            <person name="Saranga D.J."/>
            <person name="Sato H."/>
            <person name="Schaeffer S.W."/>
            <person name="Schatz M.C."/>
            <person name="Schlenke T."/>
            <person name="Schwartz R."/>
            <person name="Segarra C."/>
            <person name="Singh R.S."/>
            <person name="Sirot L."/>
            <person name="Sirota M."/>
            <person name="Sisneros N.B."/>
            <person name="Smith C.D."/>
            <person name="Smith T.F."/>
            <person name="Spieth J."/>
            <person name="Stage D.E."/>
            <person name="Stark A."/>
            <person name="Stephan W."/>
            <person name="Strausberg R.L."/>
            <person name="Strempel S."/>
            <person name="Sturgill D."/>
            <person name="Sutton G."/>
            <person name="Sutton G.G."/>
            <person name="Tao W."/>
            <person name="Teichmann S."/>
            <person name="Tobari Y.N."/>
            <person name="Tomimura Y."/>
            <person name="Tsolas J.M."/>
            <person name="Valente V.L."/>
            <person name="Venter E."/>
            <person name="Venter J.C."/>
            <person name="Vicario S."/>
            <person name="Vieira F.G."/>
            <person name="Vilella A.J."/>
            <person name="Villasante A."/>
            <person name="Walenz B."/>
            <person name="Wang J."/>
            <person name="Wasserman M."/>
            <person name="Watts T."/>
            <person name="Wilson D."/>
            <person name="Wilson R.K."/>
            <person name="Wing R.A."/>
            <person name="Wolfner M.F."/>
            <person name="Wong A."/>
            <person name="Wong G.K."/>
            <person name="Wu C.I."/>
            <person name="Wu G."/>
            <person name="Yamamoto D."/>
            <person name="Yang H.P."/>
            <person name="Yang S.P."/>
            <person name="Yorke J.A."/>
            <person name="Yoshida K."/>
            <person name="Zdobnov E."/>
            <person name="Zhang P."/>
            <person name="Zhang Y."/>
            <person name="Zimin A.V."/>
            <person name="Baldwin J."/>
            <person name="Abdouelleil A."/>
            <person name="Abdulkadir J."/>
            <person name="Abebe A."/>
            <person name="Abera B."/>
            <person name="Abreu J."/>
            <person name="Acer S.C."/>
            <person name="Aftuck L."/>
            <person name="Alexander A."/>
            <person name="An P."/>
            <person name="Anderson E."/>
            <person name="Anderson S."/>
            <person name="Arachi H."/>
            <person name="Azer M."/>
            <person name="Bachantsang P."/>
            <person name="Barry A."/>
            <person name="Bayul T."/>
            <person name="Berlin A."/>
            <person name="Bessette D."/>
            <person name="Bloom T."/>
            <person name="Blye J."/>
            <person name="Boguslavskiy L."/>
            <person name="Bonnet C."/>
            <person name="Boukhgalter B."/>
            <person name="Bourzgui I."/>
            <person name="Brown A."/>
            <person name="Cahill P."/>
            <person name="Channer S."/>
            <person name="Cheshatsang Y."/>
            <person name="Chuda L."/>
            <person name="Citroen M."/>
            <person name="Collymore A."/>
            <person name="Cooke P."/>
            <person name="Costello M."/>
            <person name="D'Aco K."/>
            <person name="Daza R."/>
            <person name="De Haan G."/>
            <person name="DeGray S."/>
            <person name="DeMaso C."/>
            <person name="Dhargay N."/>
            <person name="Dooley K."/>
            <person name="Dooley E."/>
            <person name="Doricent M."/>
            <person name="Dorje P."/>
            <person name="Dorjee K."/>
            <person name="Dupes A."/>
            <person name="Elong R."/>
            <person name="Falk J."/>
            <person name="Farina A."/>
            <person name="Faro S."/>
            <person name="Ferguson D."/>
            <person name="Fisher S."/>
            <person name="Foley C.D."/>
            <person name="Franke A."/>
            <person name="Friedrich D."/>
            <person name="Gadbois L."/>
            <person name="Gearin G."/>
            <person name="Gearin C.R."/>
            <person name="Giannoukos G."/>
            <person name="Goode T."/>
            <person name="Graham J."/>
            <person name="Grandbois E."/>
            <person name="Grewal S."/>
            <person name="Gyaltsen K."/>
            <person name="Hafez N."/>
            <person name="Hagos B."/>
            <person name="Hall J."/>
            <person name="Henson C."/>
            <person name="Hollinger A."/>
            <person name="Honan T."/>
            <person name="Huard M.D."/>
            <person name="Hughes L."/>
            <person name="Hurhula B."/>
            <person name="Husby M.E."/>
            <person name="Kamat A."/>
            <person name="Kanga B."/>
            <person name="Kashin S."/>
            <person name="Khazanovich D."/>
            <person name="Kisner P."/>
            <person name="Lance K."/>
            <person name="Lara M."/>
            <person name="Lee W."/>
            <person name="Lennon N."/>
            <person name="Letendre F."/>
            <person name="LeVine R."/>
            <person name="Lipovsky A."/>
            <person name="Liu X."/>
            <person name="Liu J."/>
            <person name="Liu S."/>
            <person name="Lokyitsang T."/>
            <person name="Lokyitsang Y."/>
            <person name="Lubonja R."/>
            <person name="Lui A."/>
            <person name="MacDonald P."/>
            <person name="Magnisalis V."/>
            <person name="Maru K."/>
            <person name="Matthews C."/>
            <person name="McCusker W."/>
            <person name="McDonough S."/>
            <person name="Mehta T."/>
            <person name="Meldrim J."/>
            <person name="Meneus L."/>
            <person name="Mihai O."/>
            <person name="Mihalev A."/>
            <person name="Mihova T."/>
            <person name="Mittelman R."/>
            <person name="Mlenga V."/>
            <person name="Montmayeur A."/>
            <person name="Mulrain L."/>
            <person name="Navidi A."/>
            <person name="Naylor J."/>
            <person name="Negash T."/>
            <person name="Nguyen T."/>
            <person name="Nguyen N."/>
            <person name="Nicol R."/>
            <person name="Norbu C."/>
            <person name="Norbu N."/>
            <person name="Novod N."/>
            <person name="O'Neill B."/>
            <person name="Osman S."/>
            <person name="Markiewicz E."/>
            <person name="Oyono O.L."/>
            <person name="Patti C."/>
            <person name="Phunkhang P."/>
            <person name="Pierre F."/>
            <person name="Priest M."/>
            <person name="Raghuraman S."/>
            <person name="Rege F."/>
            <person name="Reyes R."/>
            <person name="Rise C."/>
            <person name="Rogov P."/>
            <person name="Ross K."/>
            <person name="Ryan E."/>
            <person name="Settipalli S."/>
            <person name="Shea T."/>
            <person name="Sherpa N."/>
            <person name="Shi L."/>
            <person name="Shih D."/>
            <person name="Sparrow T."/>
            <person name="Spaulding J."/>
            <person name="Stalker J."/>
            <person name="Stange-Thomann N."/>
            <person name="Stavropoulos S."/>
            <person name="Stone C."/>
            <person name="Strader C."/>
            <person name="Tesfaye S."/>
            <person name="Thomson T."/>
            <person name="Thoulutsang Y."/>
            <person name="Thoulutsang D."/>
            <person name="Topham K."/>
            <person name="Topping I."/>
            <person name="Tsamla T."/>
            <person name="Vassiliev H."/>
            <person name="Vo A."/>
            <person name="Wangchuk T."/>
            <person name="Wangdi T."/>
            <person name="Weiand M."/>
            <person name="Wilkinson J."/>
            <person name="Wilson A."/>
            <person name="Yadav S."/>
            <person name="Young G."/>
            <person name="Yu Q."/>
            <person name="Zembek L."/>
            <person name="Zhong D."/>
            <person name="Zimmer A."/>
            <person name="Zwirko Z."/>
            <person name="Jaffe D.B."/>
            <person name="Alvarez P."/>
            <person name="Brockman W."/>
            <person name="Butler J."/>
            <person name="Chin C."/>
            <person name="Gnerre S."/>
            <person name="Grabherr M."/>
            <person name="Kleber M."/>
            <person name="Mauceli E."/>
            <person name="MacCallum I."/>
        </authorList>
    </citation>
    <scope>NUCLEOTIDE SEQUENCE [LARGE SCALE GENOMIC DNA]</scope>
    <source>
        <strain evidence="2">Rob3c / Tucson 14021-0248.25</strain>
    </source>
</reference>
<evidence type="ECO:0000313" key="2">
    <source>
        <dbReference type="Proteomes" id="UP000001292"/>
    </source>
</evidence>
<organism evidence="2">
    <name type="scientific">Drosophila sechellia</name>
    <name type="common">Fruit fly</name>
    <dbReference type="NCBI Taxonomy" id="7238"/>
    <lineage>
        <taxon>Eukaryota</taxon>
        <taxon>Metazoa</taxon>
        <taxon>Ecdysozoa</taxon>
        <taxon>Arthropoda</taxon>
        <taxon>Hexapoda</taxon>
        <taxon>Insecta</taxon>
        <taxon>Pterygota</taxon>
        <taxon>Neoptera</taxon>
        <taxon>Endopterygota</taxon>
        <taxon>Diptera</taxon>
        <taxon>Brachycera</taxon>
        <taxon>Muscomorpha</taxon>
        <taxon>Ephydroidea</taxon>
        <taxon>Drosophilidae</taxon>
        <taxon>Drosophila</taxon>
        <taxon>Sophophora</taxon>
    </lineage>
</organism>
<name>B4HMF1_DROSE</name>
<proteinExistence type="predicted"/>
<dbReference type="HOGENOM" id="CLU_2673741_0_0_1"/>
<keyword evidence="2" id="KW-1185">Reference proteome</keyword>
<evidence type="ECO:0000313" key="1">
    <source>
        <dbReference type="EMBL" id="EDW47228.1"/>
    </source>
</evidence>
<dbReference type="Proteomes" id="UP000001292">
    <property type="component" value="Unassembled WGS sequence"/>
</dbReference>
<sequence length="75" mass="8129">MPTTFAWGSLSMQTKKVIRGATCYTSDVPLPQKVFGKVESLFMVTVADYVSAEKCFVPVTGGNANLVLTPKVRSQ</sequence>
<protein>
    <submittedName>
        <fullName evidence="1">GM21197</fullName>
    </submittedName>
</protein>
<dbReference type="AlphaFoldDB" id="B4HMF1"/>